<evidence type="ECO:0000313" key="2">
    <source>
        <dbReference type="Proteomes" id="UP001058124"/>
    </source>
</evidence>
<name>A0AAV5N1P8_9GAMM</name>
<dbReference type="Proteomes" id="UP001058124">
    <property type="component" value="Unassembled WGS sequence"/>
</dbReference>
<protein>
    <submittedName>
        <fullName evidence="1">Uncharacterized protein</fullName>
    </submittedName>
</protein>
<organism evidence="1 2">
    <name type="scientific">Leminorella grimontii</name>
    <dbReference type="NCBI Taxonomy" id="82981"/>
    <lineage>
        <taxon>Bacteria</taxon>
        <taxon>Pseudomonadati</taxon>
        <taxon>Pseudomonadota</taxon>
        <taxon>Gammaproteobacteria</taxon>
        <taxon>Enterobacterales</taxon>
        <taxon>Budviciaceae</taxon>
        <taxon>Leminorella</taxon>
    </lineage>
</organism>
<keyword evidence="2" id="KW-1185">Reference proteome</keyword>
<dbReference type="AlphaFoldDB" id="A0AAV5N1P8"/>
<sequence length="86" mass="10203">MRPQSTRKNQYLYEKQIEISEKSKTSGEQDDNATFLIVASLLLITQRKNEVVFIGENFIYINQHLKHKGDNSLLTKKERRLFLLYK</sequence>
<accession>A0AAV5N1P8</accession>
<gene>
    <name evidence="1" type="ORF">SOASR030_10560</name>
</gene>
<evidence type="ECO:0000313" key="1">
    <source>
        <dbReference type="EMBL" id="GKX54944.1"/>
    </source>
</evidence>
<dbReference type="EMBL" id="BRLH01000001">
    <property type="protein sequence ID" value="GKX54944.1"/>
    <property type="molecule type" value="Genomic_DNA"/>
</dbReference>
<proteinExistence type="predicted"/>
<reference evidence="1" key="1">
    <citation type="submission" date="2022-06" db="EMBL/GenBank/DDBJ databases">
        <title>Draft genome sequences of Leminorella grimontii str. JCM5902.</title>
        <authorList>
            <person name="Wakabayashi Y."/>
            <person name="Kojima K."/>
        </authorList>
    </citation>
    <scope>NUCLEOTIDE SEQUENCE</scope>
    <source>
        <strain evidence="1">JCM 5902</strain>
    </source>
</reference>
<comment type="caution">
    <text evidence="1">The sequence shown here is derived from an EMBL/GenBank/DDBJ whole genome shotgun (WGS) entry which is preliminary data.</text>
</comment>